<sequence>MSSLVTHPRVATFIYSRSKVRDRKLLARAEALSFKLKRVDIETEKLTTTHFASLANAMDVDINSLIDSRIVQGHEISDTEGALKLINKNPELLKTPIVVTAECVTYIGDFGDLARLEKPLHASNQSLS</sequence>
<accession>A0ABZ0IKV9</accession>
<dbReference type="EMBL" id="CP136051">
    <property type="protein sequence ID" value="WOK05655.1"/>
    <property type="molecule type" value="Genomic_DNA"/>
</dbReference>
<organism evidence="1 2">
    <name type="scientific">Imperialibacter roseus</name>
    <dbReference type="NCBI Taxonomy" id="1324217"/>
    <lineage>
        <taxon>Bacteria</taxon>
        <taxon>Pseudomonadati</taxon>
        <taxon>Bacteroidota</taxon>
        <taxon>Cytophagia</taxon>
        <taxon>Cytophagales</taxon>
        <taxon>Flammeovirgaceae</taxon>
        <taxon>Imperialibacter</taxon>
    </lineage>
</organism>
<name>A0ABZ0IKV9_9BACT</name>
<reference evidence="1 2" key="1">
    <citation type="journal article" date="2023" name="Microbiol. Resour. Announc.">
        <title>Complete Genome Sequence of Imperialibacter roseus strain P4T.</title>
        <authorList>
            <person name="Tizabi D.R."/>
            <person name="Bachvaroff T."/>
            <person name="Hill R.T."/>
        </authorList>
    </citation>
    <scope>NUCLEOTIDE SEQUENCE [LARGE SCALE GENOMIC DNA]</scope>
    <source>
        <strain evidence="1 2">P4T</strain>
    </source>
</reference>
<dbReference type="RefSeq" id="WP_317488413.1">
    <property type="nucleotide sequence ID" value="NZ_CP136051.1"/>
</dbReference>
<evidence type="ECO:0000313" key="2">
    <source>
        <dbReference type="Proteomes" id="UP001302349"/>
    </source>
</evidence>
<evidence type="ECO:0008006" key="3">
    <source>
        <dbReference type="Google" id="ProtNLM"/>
    </source>
</evidence>
<dbReference type="Gene3D" id="3.40.30.10">
    <property type="entry name" value="Glutaredoxin"/>
    <property type="match status" value="1"/>
</dbReference>
<gene>
    <name evidence="1" type="ORF">RT717_21500</name>
</gene>
<dbReference type="Proteomes" id="UP001302349">
    <property type="component" value="Chromosome"/>
</dbReference>
<protein>
    <recommendedName>
        <fullName evidence="3">Arsenate reductase</fullName>
    </recommendedName>
</protein>
<proteinExistence type="predicted"/>
<keyword evidence="2" id="KW-1185">Reference proteome</keyword>
<evidence type="ECO:0000313" key="1">
    <source>
        <dbReference type="EMBL" id="WOK05655.1"/>
    </source>
</evidence>